<organism evidence="8 9">
    <name type="scientific">Actinopolymorpha pittospori</name>
    <dbReference type="NCBI Taxonomy" id="648752"/>
    <lineage>
        <taxon>Bacteria</taxon>
        <taxon>Bacillati</taxon>
        <taxon>Actinomycetota</taxon>
        <taxon>Actinomycetes</taxon>
        <taxon>Propionibacteriales</taxon>
        <taxon>Actinopolymorphaceae</taxon>
        <taxon>Actinopolymorpha</taxon>
    </lineage>
</organism>
<dbReference type="InterPro" id="IPR019810">
    <property type="entry name" value="Citrate_synthase_AS"/>
</dbReference>
<evidence type="ECO:0000259" key="7">
    <source>
        <dbReference type="Pfam" id="PF12728"/>
    </source>
</evidence>
<dbReference type="Pfam" id="PF00285">
    <property type="entry name" value="Citrate_synt"/>
    <property type="match status" value="1"/>
</dbReference>
<dbReference type="InterPro" id="IPR002020">
    <property type="entry name" value="Citrate_synthase"/>
</dbReference>
<reference evidence="8" key="1">
    <citation type="submission" date="2020-10" db="EMBL/GenBank/DDBJ databases">
        <title>Sequencing the genomes of 1000 actinobacteria strains.</title>
        <authorList>
            <person name="Klenk H.-P."/>
        </authorList>
    </citation>
    <scope>NUCLEOTIDE SEQUENCE</scope>
    <source>
        <strain evidence="8">DSM 45354</strain>
    </source>
</reference>
<dbReference type="NCBIfam" id="TIGR01764">
    <property type="entry name" value="excise"/>
    <property type="match status" value="1"/>
</dbReference>
<evidence type="ECO:0000256" key="3">
    <source>
        <dbReference type="ARBA" id="ARBA00012972"/>
    </source>
</evidence>
<dbReference type="Pfam" id="PF12728">
    <property type="entry name" value="HTH_17"/>
    <property type="match status" value="1"/>
</dbReference>
<dbReference type="RefSeq" id="WP_192754994.1">
    <property type="nucleotide sequence ID" value="NZ_BAABJL010000176.1"/>
</dbReference>
<gene>
    <name evidence="8" type="ORF">HEB94_008694</name>
</gene>
<dbReference type="InterPro" id="IPR010093">
    <property type="entry name" value="SinI_DNA-bd"/>
</dbReference>
<dbReference type="PANTHER" id="PTHR11739:SF4">
    <property type="entry name" value="CITRATE SYNTHASE, PEROXISOMAL"/>
    <property type="match status" value="1"/>
</dbReference>
<evidence type="ECO:0000256" key="1">
    <source>
        <dbReference type="ARBA" id="ARBA00005163"/>
    </source>
</evidence>
<dbReference type="PROSITE" id="PS00480">
    <property type="entry name" value="CITRATE_SYNTHASE"/>
    <property type="match status" value="1"/>
</dbReference>
<evidence type="ECO:0000256" key="4">
    <source>
        <dbReference type="ARBA" id="ARBA00022679"/>
    </source>
</evidence>
<dbReference type="GO" id="GO:0036440">
    <property type="term" value="F:citrate synthase activity"/>
    <property type="evidence" value="ECO:0007669"/>
    <property type="project" value="UniProtKB-EC"/>
</dbReference>
<keyword evidence="4 5" id="KW-0808">Transferase</keyword>
<feature type="region of interest" description="Disordered" evidence="6">
    <location>
        <begin position="118"/>
        <end position="143"/>
    </location>
</feature>
<dbReference type="AlphaFoldDB" id="A0A927N3V7"/>
<protein>
    <recommendedName>
        <fullName evidence="3">citrate synthase (unknown stereospecificity)</fullName>
        <ecNumber evidence="3">2.3.3.16</ecNumber>
    </recommendedName>
</protein>
<dbReference type="Proteomes" id="UP000638648">
    <property type="component" value="Unassembled WGS sequence"/>
</dbReference>
<dbReference type="EC" id="2.3.3.16" evidence="3"/>
<dbReference type="PANTHER" id="PTHR11739">
    <property type="entry name" value="CITRATE SYNTHASE"/>
    <property type="match status" value="1"/>
</dbReference>
<name>A0A927N3V7_9ACTN</name>
<dbReference type="GO" id="GO:0006099">
    <property type="term" value="P:tricarboxylic acid cycle"/>
    <property type="evidence" value="ECO:0007669"/>
    <property type="project" value="TreeGrafter"/>
</dbReference>
<dbReference type="GO" id="GO:0005975">
    <property type="term" value="P:carbohydrate metabolic process"/>
    <property type="evidence" value="ECO:0007669"/>
    <property type="project" value="TreeGrafter"/>
</dbReference>
<dbReference type="InterPro" id="IPR041657">
    <property type="entry name" value="HTH_17"/>
</dbReference>
<dbReference type="SUPFAM" id="SSF46955">
    <property type="entry name" value="Putative DNA-binding domain"/>
    <property type="match status" value="1"/>
</dbReference>
<dbReference type="Gene3D" id="1.10.580.10">
    <property type="entry name" value="Citrate Synthase, domain 1"/>
    <property type="match status" value="2"/>
</dbReference>
<sequence>MSDSTRWMTTAQAAELLGVKPETVYAYVSRGVLSRHRGADRRSSRFDRIEVERLAKRNRRGGRAGALEVVIDTELTLLDPEGALYYRGRDAIELARTASFEDVAELLWSGSAGSGAAGSGAAGSGSAGSGSAGSGSAGSDRGGAWRAGDAAVLVGRRAQEALPASTRPIDRVRVAVATLAAADPMRDDRRPAAVTATARALVAGVVDCLPVRTPVPGSSIAERLWSRLADRPPGTGEIRALDAALILLADHELAASTFAARIAASVWADPYLVVLTALSAGGGVLHGASASAVEGFLREAAESGDVPRLVGDRLRQGERLPGFGHAVYTGPDPRAEALLDLVARSGTQGQVDETVGELIRVVGRHGGPRPNVDLALGALAVKAGLADGSGEVIFLLGRMAGVVAHALEEYAHRLRFRPRALYTGSAPGA</sequence>
<dbReference type="GO" id="GO:0003677">
    <property type="term" value="F:DNA binding"/>
    <property type="evidence" value="ECO:0007669"/>
    <property type="project" value="InterPro"/>
</dbReference>
<comment type="caution">
    <text evidence="8">The sequence shown here is derived from an EMBL/GenBank/DDBJ whole genome shotgun (WGS) entry which is preliminary data.</text>
</comment>
<proteinExistence type="inferred from homology"/>
<dbReference type="GO" id="GO:0005829">
    <property type="term" value="C:cytosol"/>
    <property type="evidence" value="ECO:0007669"/>
    <property type="project" value="TreeGrafter"/>
</dbReference>
<keyword evidence="9" id="KW-1185">Reference proteome</keyword>
<evidence type="ECO:0000256" key="5">
    <source>
        <dbReference type="RuleBase" id="RU003406"/>
    </source>
</evidence>
<feature type="compositionally biased region" description="Gly residues" evidence="6">
    <location>
        <begin position="118"/>
        <end position="136"/>
    </location>
</feature>
<evidence type="ECO:0000256" key="2">
    <source>
        <dbReference type="ARBA" id="ARBA00010566"/>
    </source>
</evidence>
<comment type="similarity">
    <text evidence="2 5">Belongs to the citrate synthase family.</text>
</comment>
<evidence type="ECO:0000256" key="6">
    <source>
        <dbReference type="SAM" id="MobiDB-lite"/>
    </source>
</evidence>
<keyword evidence="8" id="KW-0012">Acyltransferase</keyword>
<comment type="pathway">
    <text evidence="1">Carbohydrate metabolism; tricarboxylic acid cycle.</text>
</comment>
<dbReference type="EMBL" id="JADBEM010000001">
    <property type="protein sequence ID" value="MBE1611846.1"/>
    <property type="molecule type" value="Genomic_DNA"/>
</dbReference>
<dbReference type="InterPro" id="IPR009061">
    <property type="entry name" value="DNA-bd_dom_put_sf"/>
</dbReference>
<dbReference type="Gene3D" id="1.10.230.10">
    <property type="entry name" value="Cytochrome P450-Terp, domain 2"/>
    <property type="match status" value="1"/>
</dbReference>
<dbReference type="InterPro" id="IPR016143">
    <property type="entry name" value="Citrate_synth-like_sm_a-sub"/>
</dbReference>
<dbReference type="SUPFAM" id="SSF48256">
    <property type="entry name" value="Citrate synthase"/>
    <property type="match status" value="1"/>
</dbReference>
<evidence type="ECO:0000313" key="9">
    <source>
        <dbReference type="Proteomes" id="UP000638648"/>
    </source>
</evidence>
<dbReference type="InterPro" id="IPR016142">
    <property type="entry name" value="Citrate_synth-like_lrg_a-sub"/>
</dbReference>
<evidence type="ECO:0000313" key="8">
    <source>
        <dbReference type="EMBL" id="MBE1611846.1"/>
    </source>
</evidence>
<accession>A0A927N3V7</accession>
<dbReference type="InterPro" id="IPR036969">
    <property type="entry name" value="Citrate_synthase_sf"/>
</dbReference>
<feature type="domain" description="Helix-turn-helix" evidence="7">
    <location>
        <begin position="7"/>
        <end position="59"/>
    </location>
</feature>
<dbReference type="PRINTS" id="PR00143">
    <property type="entry name" value="CITRTSNTHASE"/>
</dbReference>